<evidence type="ECO:0000259" key="1">
    <source>
        <dbReference type="Pfam" id="PF12214"/>
    </source>
</evidence>
<dbReference type="OrthoDB" id="1684416at2759"/>
<dbReference type="InterPro" id="IPR009675">
    <property type="entry name" value="TPX2_fam"/>
</dbReference>
<dbReference type="STRING" id="29655.A0A0K9P4S9"/>
<dbReference type="EMBL" id="LFYR01001193">
    <property type="protein sequence ID" value="KMZ64009.1"/>
    <property type="molecule type" value="Genomic_DNA"/>
</dbReference>
<dbReference type="GO" id="GO:0005819">
    <property type="term" value="C:spindle"/>
    <property type="evidence" value="ECO:0007669"/>
    <property type="project" value="InterPro"/>
</dbReference>
<feature type="domain" description="TPX2 central" evidence="1">
    <location>
        <begin position="129"/>
        <end position="207"/>
    </location>
</feature>
<dbReference type="PANTHER" id="PTHR14326">
    <property type="entry name" value="TARGETING PROTEIN FOR XKLP2"/>
    <property type="match status" value="1"/>
</dbReference>
<proteinExistence type="predicted"/>
<dbReference type="GO" id="GO:0060236">
    <property type="term" value="P:regulation of mitotic spindle organization"/>
    <property type="evidence" value="ECO:0007669"/>
    <property type="project" value="InterPro"/>
</dbReference>
<organism evidence="2 3">
    <name type="scientific">Zostera marina</name>
    <name type="common">Eelgrass</name>
    <dbReference type="NCBI Taxonomy" id="29655"/>
    <lineage>
        <taxon>Eukaryota</taxon>
        <taxon>Viridiplantae</taxon>
        <taxon>Streptophyta</taxon>
        <taxon>Embryophyta</taxon>
        <taxon>Tracheophyta</taxon>
        <taxon>Spermatophyta</taxon>
        <taxon>Magnoliopsida</taxon>
        <taxon>Liliopsida</taxon>
        <taxon>Zosteraceae</taxon>
        <taxon>Zostera</taxon>
    </lineage>
</organism>
<name>A0A0K9P4S9_ZOSMR</name>
<accession>A0A0K9P4S9</accession>
<protein>
    <recommendedName>
        <fullName evidence="1">TPX2 central domain-containing protein</fullName>
    </recommendedName>
</protein>
<dbReference type="GO" id="GO:0005874">
    <property type="term" value="C:microtubule"/>
    <property type="evidence" value="ECO:0007669"/>
    <property type="project" value="InterPro"/>
</dbReference>
<reference evidence="3" key="1">
    <citation type="journal article" date="2016" name="Nature">
        <title>The genome of the seagrass Zostera marina reveals angiosperm adaptation to the sea.</title>
        <authorList>
            <person name="Olsen J.L."/>
            <person name="Rouze P."/>
            <person name="Verhelst B."/>
            <person name="Lin Y.-C."/>
            <person name="Bayer T."/>
            <person name="Collen J."/>
            <person name="Dattolo E."/>
            <person name="De Paoli E."/>
            <person name="Dittami S."/>
            <person name="Maumus F."/>
            <person name="Michel G."/>
            <person name="Kersting A."/>
            <person name="Lauritano C."/>
            <person name="Lohaus R."/>
            <person name="Toepel M."/>
            <person name="Tonon T."/>
            <person name="Vanneste K."/>
            <person name="Amirebrahimi M."/>
            <person name="Brakel J."/>
            <person name="Bostroem C."/>
            <person name="Chovatia M."/>
            <person name="Grimwood J."/>
            <person name="Jenkins J.W."/>
            <person name="Jueterbock A."/>
            <person name="Mraz A."/>
            <person name="Stam W.T."/>
            <person name="Tice H."/>
            <person name="Bornberg-Bauer E."/>
            <person name="Green P.J."/>
            <person name="Pearson G.A."/>
            <person name="Procaccini G."/>
            <person name="Duarte C.M."/>
            <person name="Schmutz J."/>
            <person name="Reusch T.B.H."/>
            <person name="Van de Peer Y."/>
        </authorList>
    </citation>
    <scope>NUCLEOTIDE SEQUENCE [LARGE SCALE GENOMIC DNA]</scope>
    <source>
        <strain evidence="3">cv. Finnish</strain>
    </source>
</reference>
<dbReference type="InterPro" id="IPR027330">
    <property type="entry name" value="TPX2_central_dom"/>
</dbReference>
<sequence length="290" mass="33530">MQKDNIVTKQNKHKLTLTRPVEPVFETKNRVRAVKIKSSAEIEEEMLAKIPKFKARPVNKKEFHFKTMERANRHGSASTSLSSSSPSITPIDPSCDVMRSLVVSDICICINYFYRNDLCVQQDHHLNILKLTQPKQPFLFTSLRAREVELKSTEELELEELAKVPKFKAKALNKKMFKSKGDASSLFNPKQHTTISKEFHFATNDRLGPSMVVEESFKQLSIHSECKAKNIIPRITMPNPFNLHTKERGLKKETRIQEQIRTKQIEEEKLRIPKANPYPFTTDHPMVYIL</sequence>
<comment type="caution">
    <text evidence="2">The sequence shown here is derived from an EMBL/GenBank/DDBJ whole genome shotgun (WGS) entry which is preliminary data.</text>
</comment>
<dbReference type="Pfam" id="PF12214">
    <property type="entry name" value="TPX2_importin"/>
    <property type="match status" value="2"/>
</dbReference>
<gene>
    <name evidence="2" type="ORF">ZOSMA_38G01200</name>
</gene>
<dbReference type="PANTHER" id="PTHR14326:SF44">
    <property type="entry name" value="TARGETING PROTEIN FOR XKLP2"/>
    <property type="match status" value="1"/>
</dbReference>
<evidence type="ECO:0000313" key="2">
    <source>
        <dbReference type="EMBL" id="KMZ64009.1"/>
    </source>
</evidence>
<feature type="domain" description="TPX2 central" evidence="1">
    <location>
        <begin position="16"/>
        <end position="61"/>
    </location>
</feature>
<dbReference type="Proteomes" id="UP000036987">
    <property type="component" value="Unassembled WGS sequence"/>
</dbReference>
<keyword evidence="3" id="KW-1185">Reference proteome</keyword>
<dbReference type="AlphaFoldDB" id="A0A0K9P4S9"/>
<evidence type="ECO:0000313" key="3">
    <source>
        <dbReference type="Proteomes" id="UP000036987"/>
    </source>
</evidence>